<comment type="catalytic activity">
    <reaction evidence="5">
        <text>D-xylose + NADP(+) = D-xylono-1,5-lactone + NADPH + H(+)</text>
        <dbReference type="Rhea" id="RHEA:22000"/>
        <dbReference type="ChEBI" id="CHEBI:15378"/>
        <dbReference type="ChEBI" id="CHEBI:15867"/>
        <dbReference type="ChEBI" id="CHEBI:53455"/>
        <dbReference type="ChEBI" id="CHEBI:57783"/>
        <dbReference type="ChEBI" id="CHEBI:58349"/>
        <dbReference type="EC" id="1.1.1.179"/>
    </reaction>
</comment>
<dbReference type="Proteomes" id="UP001271007">
    <property type="component" value="Unassembled WGS sequence"/>
</dbReference>
<keyword evidence="2" id="KW-0560">Oxidoreductase</keyword>
<feature type="domain" description="Gfo/Idh/MocA-like oxidoreductase N-terminal" evidence="7">
    <location>
        <begin position="7"/>
        <end position="134"/>
    </location>
</feature>
<keyword evidence="6" id="KW-0175">Coiled coil</keyword>
<evidence type="ECO:0000256" key="3">
    <source>
        <dbReference type="ARBA" id="ARBA00038984"/>
    </source>
</evidence>
<dbReference type="Pfam" id="PF01408">
    <property type="entry name" value="GFO_IDH_MocA"/>
    <property type="match status" value="1"/>
</dbReference>
<dbReference type="InterPro" id="IPR036291">
    <property type="entry name" value="NAD(P)-bd_dom_sf"/>
</dbReference>
<evidence type="ECO:0000256" key="6">
    <source>
        <dbReference type="SAM" id="Coils"/>
    </source>
</evidence>
<dbReference type="Pfam" id="PF22725">
    <property type="entry name" value="GFO_IDH_MocA_C3"/>
    <property type="match status" value="1"/>
</dbReference>
<comment type="similarity">
    <text evidence="1">Belongs to the Gfo/Idh/MocA family.</text>
</comment>
<evidence type="ECO:0000256" key="1">
    <source>
        <dbReference type="ARBA" id="ARBA00010928"/>
    </source>
</evidence>
<dbReference type="EMBL" id="JAWDJX010000053">
    <property type="protein sequence ID" value="KAK3048054.1"/>
    <property type="molecule type" value="Genomic_DNA"/>
</dbReference>
<evidence type="ECO:0000256" key="2">
    <source>
        <dbReference type="ARBA" id="ARBA00023002"/>
    </source>
</evidence>
<proteinExistence type="inferred from homology"/>
<dbReference type="Gene3D" id="3.30.360.10">
    <property type="entry name" value="Dihydrodipicolinate Reductase, domain 2"/>
    <property type="match status" value="1"/>
</dbReference>
<dbReference type="InterPro" id="IPR055170">
    <property type="entry name" value="GFO_IDH_MocA-like_dom"/>
</dbReference>
<evidence type="ECO:0000259" key="8">
    <source>
        <dbReference type="Pfam" id="PF22725"/>
    </source>
</evidence>
<sequence length="394" mass="43243">MSKFQLKWGILATGGIAESFGRDLTVNPETRDRNDIEHVVVAAASSSSADRAKKYLKEVSAPDSAKAYGSYKELVEDDNVDIIYVATPHSHHYQNTMLCLEAGKNVLCEKSLTVNAAQAEALIKKAREKNLFLMEALWTRYHPISVYAREIVTSGKLGTVERVFSDNSIGAPPETSFDDKHRMVNPDLAGGALLDLGIYALTWVFQTLYTTQENPQPPTVQSAIRTYEKTGVDQQTTMLLTFPRSSGEGDAHAIATTGMRVPSDPNGGLEAPSIRIQGTKGELMVYPPAYRPTRSKLVLGDGTVDQKDWPHPGPGAGSGFKNGFGGSFGPEGEGMGMFWEADECAYALKEGRKEGRYETLEESLVIMRVMDQVRGQHGFKLPEKIETTEYPVEL</sequence>
<dbReference type="InterPro" id="IPR000683">
    <property type="entry name" value="Gfo/Idh/MocA-like_OxRdtase_N"/>
</dbReference>
<organism evidence="9 10">
    <name type="scientific">Extremus antarcticus</name>
    <dbReference type="NCBI Taxonomy" id="702011"/>
    <lineage>
        <taxon>Eukaryota</taxon>
        <taxon>Fungi</taxon>
        <taxon>Dikarya</taxon>
        <taxon>Ascomycota</taxon>
        <taxon>Pezizomycotina</taxon>
        <taxon>Dothideomycetes</taxon>
        <taxon>Dothideomycetidae</taxon>
        <taxon>Mycosphaerellales</taxon>
        <taxon>Extremaceae</taxon>
        <taxon>Extremus</taxon>
    </lineage>
</organism>
<evidence type="ECO:0000313" key="9">
    <source>
        <dbReference type="EMBL" id="KAK3048054.1"/>
    </source>
</evidence>
<dbReference type="Gene3D" id="3.40.50.720">
    <property type="entry name" value="NAD(P)-binding Rossmann-like Domain"/>
    <property type="match status" value="1"/>
</dbReference>
<feature type="domain" description="GFO/IDH/MocA-like oxidoreductase" evidence="8">
    <location>
        <begin position="147"/>
        <end position="283"/>
    </location>
</feature>
<reference evidence="9" key="1">
    <citation type="submission" date="2023-04" db="EMBL/GenBank/DDBJ databases">
        <title>Black Yeasts Isolated from many extreme environments.</title>
        <authorList>
            <person name="Coleine C."/>
            <person name="Stajich J.E."/>
            <person name="Selbmann L."/>
        </authorList>
    </citation>
    <scope>NUCLEOTIDE SEQUENCE</scope>
    <source>
        <strain evidence="9">CCFEE 5312</strain>
    </source>
</reference>
<evidence type="ECO:0000313" key="10">
    <source>
        <dbReference type="Proteomes" id="UP001271007"/>
    </source>
</evidence>
<dbReference type="PANTHER" id="PTHR22604">
    <property type="entry name" value="OXIDOREDUCTASES"/>
    <property type="match status" value="1"/>
</dbReference>
<dbReference type="GO" id="GO:0000166">
    <property type="term" value="F:nucleotide binding"/>
    <property type="evidence" value="ECO:0007669"/>
    <property type="project" value="InterPro"/>
</dbReference>
<accession>A0AAJ0GB28</accession>
<gene>
    <name evidence="9" type="ORF">LTR09_010569</name>
</gene>
<dbReference type="PANTHER" id="PTHR22604:SF115">
    <property type="entry name" value="DIHYDRODIOL DEHYDROGENASE, PUTATIVE (AFU_ORTHOLOGUE AFUA_1G07520)-RELATED"/>
    <property type="match status" value="1"/>
</dbReference>
<dbReference type="InterPro" id="IPR050984">
    <property type="entry name" value="Gfo/Idh/MocA_domain"/>
</dbReference>
<evidence type="ECO:0000256" key="4">
    <source>
        <dbReference type="ARBA" id="ARBA00042988"/>
    </source>
</evidence>
<name>A0AAJ0GB28_9PEZI</name>
<dbReference type="EC" id="1.1.1.179" evidence="3"/>
<keyword evidence="10" id="KW-1185">Reference proteome</keyword>
<feature type="coiled-coil region" evidence="6">
    <location>
        <begin position="109"/>
        <end position="136"/>
    </location>
</feature>
<dbReference type="GO" id="GO:0047837">
    <property type="term" value="F:D-xylose 1-dehydrogenase (NADP+) activity"/>
    <property type="evidence" value="ECO:0007669"/>
    <property type="project" value="UniProtKB-EC"/>
</dbReference>
<dbReference type="SUPFAM" id="SSF51735">
    <property type="entry name" value="NAD(P)-binding Rossmann-fold domains"/>
    <property type="match status" value="1"/>
</dbReference>
<protein>
    <recommendedName>
        <fullName evidence="3">D-xylose 1-dehydrogenase (NADP(+), D-xylono-1,5-lactone-forming)</fullName>
        <ecNumber evidence="3">1.1.1.179</ecNumber>
    </recommendedName>
    <alternativeName>
        <fullName evidence="4">D-xylose-NADP dehydrogenase</fullName>
    </alternativeName>
</protein>
<comment type="caution">
    <text evidence="9">The sequence shown here is derived from an EMBL/GenBank/DDBJ whole genome shotgun (WGS) entry which is preliminary data.</text>
</comment>
<evidence type="ECO:0000256" key="5">
    <source>
        <dbReference type="ARBA" id="ARBA00049233"/>
    </source>
</evidence>
<dbReference type="SUPFAM" id="SSF55347">
    <property type="entry name" value="Glyceraldehyde-3-phosphate dehydrogenase-like, C-terminal domain"/>
    <property type="match status" value="1"/>
</dbReference>
<dbReference type="AlphaFoldDB" id="A0AAJ0GB28"/>
<evidence type="ECO:0000259" key="7">
    <source>
        <dbReference type="Pfam" id="PF01408"/>
    </source>
</evidence>